<dbReference type="AlphaFoldDB" id="A0AAE0C4M5"/>
<reference evidence="1 2" key="1">
    <citation type="journal article" date="2015" name="Genome Biol. Evol.">
        <title>Comparative Genomics of a Bacterivorous Green Alga Reveals Evolutionary Causalities and Consequences of Phago-Mixotrophic Mode of Nutrition.</title>
        <authorList>
            <person name="Burns J.A."/>
            <person name="Paasch A."/>
            <person name="Narechania A."/>
            <person name="Kim E."/>
        </authorList>
    </citation>
    <scope>NUCLEOTIDE SEQUENCE [LARGE SCALE GENOMIC DNA]</scope>
    <source>
        <strain evidence="1 2">PLY_AMNH</strain>
    </source>
</reference>
<gene>
    <name evidence="1" type="ORF">CYMTET_42755</name>
</gene>
<name>A0AAE0C4M5_9CHLO</name>
<dbReference type="Proteomes" id="UP001190700">
    <property type="component" value="Unassembled WGS sequence"/>
</dbReference>
<dbReference type="EMBL" id="LGRX02028684">
    <property type="protein sequence ID" value="KAK3247754.1"/>
    <property type="molecule type" value="Genomic_DNA"/>
</dbReference>
<accession>A0AAE0C4M5</accession>
<protein>
    <submittedName>
        <fullName evidence="1">Uncharacterized protein</fullName>
    </submittedName>
</protein>
<sequence>MATFTQAALTKAQDVAVLLKHFIANQGRKHPAIGKLQDALTVVIKGKTVNVENYLAYFTAERELEDYALWIAEERSHE</sequence>
<keyword evidence="2" id="KW-1185">Reference proteome</keyword>
<organism evidence="1 2">
    <name type="scientific">Cymbomonas tetramitiformis</name>
    <dbReference type="NCBI Taxonomy" id="36881"/>
    <lineage>
        <taxon>Eukaryota</taxon>
        <taxon>Viridiplantae</taxon>
        <taxon>Chlorophyta</taxon>
        <taxon>Pyramimonadophyceae</taxon>
        <taxon>Pyramimonadales</taxon>
        <taxon>Pyramimonadaceae</taxon>
        <taxon>Cymbomonas</taxon>
    </lineage>
</organism>
<proteinExistence type="predicted"/>
<evidence type="ECO:0000313" key="1">
    <source>
        <dbReference type="EMBL" id="KAK3247754.1"/>
    </source>
</evidence>
<evidence type="ECO:0000313" key="2">
    <source>
        <dbReference type="Proteomes" id="UP001190700"/>
    </source>
</evidence>
<comment type="caution">
    <text evidence="1">The sequence shown here is derived from an EMBL/GenBank/DDBJ whole genome shotgun (WGS) entry which is preliminary data.</text>
</comment>